<dbReference type="RefSeq" id="WP_007820916.1">
    <property type="nucleotide sequence ID" value="NZ_JAVRER010000004.1"/>
</dbReference>
<dbReference type="PROSITE" id="PS50929">
    <property type="entry name" value="ABC_TM1F"/>
    <property type="match status" value="1"/>
</dbReference>
<dbReference type="PROSITE" id="PS50893">
    <property type="entry name" value="ABC_TRANSPORTER_2"/>
    <property type="match status" value="1"/>
</dbReference>
<feature type="transmembrane region" description="Helical" evidence="5">
    <location>
        <begin position="55"/>
        <end position="73"/>
    </location>
</feature>
<feature type="transmembrane region" description="Helical" evidence="5">
    <location>
        <begin position="271"/>
        <end position="294"/>
    </location>
</feature>
<evidence type="ECO:0000256" key="2">
    <source>
        <dbReference type="ARBA" id="ARBA00022692"/>
    </source>
</evidence>
<organism evidence="8 9">
    <name type="scientific">Streptomyces evansiae</name>
    <dbReference type="NCBI Taxonomy" id="3075535"/>
    <lineage>
        <taxon>Bacteria</taxon>
        <taxon>Bacillati</taxon>
        <taxon>Actinomycetota</taxon>
        <taxon>Actinomycetes</taxon>
        <taxon>Kitasatosporales</taxon>
        <taxon>Streptomycetaceae</taxon>
        <taxon>Streptomyces</taxon>
    </lineage>
</organism>
<dbReference type="Gene3D" id="3.40.50.300">
    <property type="entry name" value="P-loop containing nucleotide triphosphate hydrolases"/>
    <property type="match status" value="1"/>
</dbReference>
<dbReference type="Proteomes" id="UP001183607">
    <property type="component" value="Unassembled WGS sequence"/>
</dbReference>
<dbReference type="Gene3D" id="1.20.1560.10">
    <property type="entry name" value="ABC transporter type 1, transmembrane domain"/>
    <property type="match status" value="1"/>
</dbReference>
<reference evidence="9" key="1">
    <citation type="submission" date="2023-07" db="EMBL/GenBank/DDBJ databases">
        <title>30 novel species of actinomycetes from the DSMZ collection.</title>
        <authorList>
            <person name="Nouioui I."/>
        </authorList>
    </citation>
    <scope>NUCLEOTIDE SEQUENCE [LARGE SCALE GENOMIC DNA]</scope>
    <source>
        <strain evidence="9">DSM 41982</strain>
    </source>
</reference>
<dbReference type="InterPro" id="IPR039421">
    <property type="entry name" value="Type_1_exporter"/>
</dbReference>
<dbReference type="InterPro" id="IPR011527">
    <property type="entry name" value="ABC1_TM_dom"/>
</dbReference>
<evidence type="ECO:0000259" key="7">
    <source>
        <dbReference type="PROSITE" id="PS50929"/>
    </source>
</evidence>
<gene>
    <name evidence="8" type="ORF">RM574_03415</name>
</gene>
<feature type="transmembrane region" description="Helical" evidence="5">
    <location>
        <begin position="20"/>
        <end position="43"/>
    </location>
</feature>
<dbReference type="InterPro" id="IPR027417">
    <property type="entry name" value="P-loop_NTPase"/>
</dbReference>
<feature type="transmembrane region" description="Helical" evidence="5">
    <location>
        <begin position="132"/>
        <end position="151"/>
    </location>
</feature>
<dbReference type="InterPro" id="IPR017871">
    <property type="entry name" value="ABC_transporter-like_CS"/>
</dbReference>
<name>A0ABD5DZ78_9ACTN</name>
<keyword evidence="2 5" id="KW-0812">Transmembrane</keyword>
<dbReference type="GO" id="GO:0005524">
    <property type="term" value="F:ATP binding"/>
    <property type="evidence" value="ECO:0007669"/>
    <property type="project" value="UniProtKB-KW"/>
</dbReference>
<protein>
    <submittedName>
        <fullName evidence="8">ABC transporter ATP-binding protein</fullName>
    </submittedName>
</protein>
<keyword evidence="3 5" id="KW-1133">Transmembrane helix</keyword>
<dbReference type="SUPFAM" id="SSF52540">
    <property type="entry name" value="P-loop containing nucleoside triphosphate hydrolases"/>
    <property type="match status" value="1"/>
</dbReference>
<dbReference type="CDD" id="cd07346">
    <property type="entry name" value="ABC_6TM_exporters"/>
    <property type="match status" value="1"/>
</dbReference>
<evidence type="ECO:0000256" key="1">
    <source>
        <dbReference type="ARBA" id="ARBA00004651"/>
    </source>
</evidence>
<dbReference type="GO" id="GO:0005886">
    <property type="term" value="C:plasma membrane"/>
    <property type="evidence" value="ECO:0007669"/>
    <property type="project" value="UniProtKB-SubCell"/>
</dbReference>
<evidence type="ECO:0000313" key="8">
    <source>
        <dbReference type="EMBL" id="MDT0414526.1"/>
    </source>
</evidence>
<dbReference type="PANTHER" id="PTHR43394:SF1">
    <property type="entry name" value="ATP-BINDING CASSETTE SUB-FAMILY B MEMBER 10, MITOCHONDRIAL"/>
    <property type="match status" value="1"/>
</dbReference>
<dbReference type="Pfam" id="PF00005">
    <property type="entry name" value="ABC_tran"/>
    <property type="match status" value="1"/>
</dbReference>
<accession>A0ABD5DZ78</accession>
<sequence length="561" mass="57336">MSGRDVLRGTVRGQGRRVGVAAVLGCVHQLGEAMTPVLIGVVIDQAVAGRDGGRLVLWLVVLAVVYVCLSWSFRLGALAGERSAEEAGHVLRLAVVRRVLDARGGAGSDRLSGELANVATEDAKRVGAVTMALMNGIWALAGITVSAVALLLTSVPLGLVVLLGTPVLLWLGHLLSKPLERRSEAEQDQAAGAAGVAADLVAGLRVLRGLGAQGAAVERYRRTSRVSLVATLRAARAESWQSGLVLALTGCFLALIAWVGGRLALDGSLSLGQLVSAVGLALFLVGPLETFAWVNAELAQGRASAARIAEVLGAGPAVAGGEEPVPADARGELRLSGVRLRALDGVDLRVPAGRLTGIAVSDPALADALLDCLGREADPEAGAVELDGVPLTRVDPAALRAAVLVARHDAALFEGSLAANVVAAGEDPDGAAAGPAMAAADADEVARALPYGAGTDVGEGGRSLSGGQRQRVLLARALHAAPPVLVVHDPTTAVDAATEARIARGLGDFRRGRTTVVVTNSPALLAVTDHVVFLDGGRVGAEGTHEELARTHETYRGTVWA</sequence>
<dbReference type="InterPro" id="IPR036640">
    <property type="entry name" value="ABC1_TM_sf"/>
</dbReference>
<evidence type="ECO:0000313" key="9">
    <source>
        <dbReference type="Proteomes" id="UP001183607"/>
    </source>
</evidence>
<comment type="caution">
    <text evidence="8">The sequence shown here is derived from an EMBL/GenBank/DDBJ whole genome shotgun (WGS) entry which is preliminary data.</text>
</comment>
<feature type="domain" description="ABC transmembrane type-1" evidence="7">
    <location>
        <begin position="20"/>
        <end position="300"/>
    </location>
</feature>
<dbReference type="PROSITE" id="PS00211">
    <property type="entry name" value="ABC_TRANSPORTER_1"/>
    <property type="match status" value="1"/>
</dbReference>
<evidence type="ECO:0000256" key="5">
    <source>
        <dbReference type="SAM" id="Phobius"/>
    </source>
</evidence>
<comment type="subcellular location">
    <subcellularLocation>
        <location evidence="1">Cell membrane</location>
        <topology evidence="1">Multi-pass membrane protein</topology>
    </subcellularLocation>
</comment>
<keyword evidence="4 5" id="KW-0472">Membrane</keyword>
<feature type="transmembrane region" description="Helical" evidence="5">
    <location>
        <begin position="157"/>
        <end position="175"/>
    </location>
</feature>
<proteinExistence type="predicted"/>
<feature type="transmembrane region" description="Helical" evidence="5">
    <location>
        <begin position="243"/>
        <end position="265"/>
    </location>
</feature>
<dbReference type="Pfam" id="PF00664">
    <property type="entry name" value="ABC_membrane"/>
    <property type="match status" value="1"/>
</dbReference>
<feature type="domain" description="ABC transporter" evidence="6">
    <location>
        <begin position="327"/>
        <end position="561"/>
    </location>
</feature>
<keyword evidence="8" id="KW-0547">Nucleotide-binding</keyword>
<keyword evidence="8" id="KW-0067">ATP-binding</keyword>
<dbReference type="EMBL" id="JAVRER010000004">
    <property type="protein sequence ID" value="MDT0414526.1"/>
    <property type="molecule type" value="Genomic_DNA"/>
</dbReference>
<evidence type="ECO:0000256" key="4">
    <source>
        <dbReference type="ARBA" id="ARBA00023136"/>
    </source>
</evidence>
<evidence type="ECO:0000256" key="3">
    <source>
        <dbReference type="ARBA" id="ARBA00022989"/>
    </source>
</evidence>
<dbReference type="InterPro" id="IPR003439">
    <property type="entry name" value="ABC_transporter-like_ATP-bd"/>
</dbReference>
<evidence type="ECO:0000259" key="6">
    <source>
        <dbReference type="PROSITE" id="PS50893"/>
    </source>
</evidence>
<dbReference type="SUPFAM" id="SSF90123">
    <property type="entry name" value="ABC transporter transmembrane region"/>
    <property type="match status" value="1"/>
</dbReference>
<dbReference type="PANTHER" id="PTHR43394">
    <property type="entry name" value="ATP-DEPENDENT PERMEASE MDL1, MITOCHONDRIAL"/>
    <property type="match status" value="1"/>
</dbReference>
<dbReference type="AlphaFoldDB" id="A0ABD5DZ78"/>